<protein>
    <submittedName>
        <fullName evidence="2">Uncharacterized protein</fullName>
    </submittedName>
</protein>
<keyword evidence="3" id="KW-1185">Reference proteome</keyword>
<gene>
    <name evidence="2" type="ORF">GCM10011518_10650</name>
</gene>
<organism evidence="2 3">
    <name type="scientific">Flavobacterium limi</name>
    <dbReference type="NCBI Taxonomy" id="2045105"/>
    <lineage>
        <taxon>Bacteria</taxon>
        <taxon>Pseudomonadati</taxon>
        <taxon>Bacteroidota</taxon>
        <taxon>Flavobacteriia</taxon>
        <taxon>Flavobacteriales</taxon>
        <taxon>Flavobacteriaceae</taxon>
        <taxon>Flavobacterium</taxon>
    </lineage>
</organism>
<dbReference type="RefSeq" id="WP_163393637.1">
    <property type="nucleotide sequence ID" value="NZ_BMKP01000002.1"/>
</dbReference>
<feature type="region of interest" description="Disordered" evidence="1">
    <location>
        <begin position="912"/>
        <end position="940"/>
    </location>
</feature>
<evidence type="ECO:0000256" key="1">
    <source>
        <dbReference type="SAM" id="MobiDB-lite"/>
    </source>
</evidence>
<sequence length="940" mass="108023">MAAKLTTITGNYHSYVADQVLTHYQLNETIDYFDDQNRLNRVFLAGTGIACGFQVSTNVGYSMVTITQGTGITTDGDLIKLNTKPDDAGQALATAIKQKLFSINLQKIDYKSYKIFDTDKGNYAHFKNASNTILPIWELLPEKTPGTDPENGELPLTSFVNLKNHVVLLYLESYTKDASLCDETDCSNKGGEEIFNLRVLVVSQATANIIIGKTPSPERDFLYNKYDVFQKYSSLDELGVRKVIPTFNNTSTTNKIKQLFAAIFNDSSFKTELLANLNTILSSFGYETQFAGVSARINTLFNIDQNNIPADIHYQYDLIKDVVATYKELKDLYTQLKSECNPPINSFPKHLLLGFVEDNNRFKDYRHQFYKASILDQNKTFSNFDSLVRRLKSILDNYLVTAANRIKITPSKSSGKLGCKSIPYYYNVDDNLLHAWDFEKSKIYNHQSNFSYHTANLLDNSYIKAPLEFCTDDHDFYRIEGYLNDTVENVEAFLNSKKIEYGLDFDFYILDVVENAADLKILFNTNYSFEHKAGVKKGGTILLLKSGTTFITDFSIEGKISPDNGLGCCTIKGCSYPWISSLRYINNLSRSLRGTQSERIDMPTHYKLSIKKYSINGVNLITDKVTISIPLDQILARRLHVVMETLNTRFPTGLLFDFIEEEKKLRIMRLEKDMFEFEVQDITLSIRTPIYTFNENGVVKNGKAFSSNKITCSIFNSHKADIYKKIHANYDPINKDDDNFGRFKEDWEKWGDLRNLLKKHNLTQEYPRYPKVFSDFENIPMIYDNYTEGDPRDVAGHLLQIAGQIRETDNRITNIYIGGDWTSGNWVNTTMQNYYLENIDNTNDDVVLFMNLRKKIHNESKLSKFMIHIDTKRDVNPSRFETLFATYAKIAEFYFYKPTEGYFIKIGRDRQSKRENRVPVDKKVIKPITNKNPTKPDEPK</sequence>
<accession>A0ABQ1TU27</accession>
<dbReference type="EMBL" id="BMKP01000002">
    <property type="protein sequence ID" value="GGF03391.1"/>
    <property type="molecule type" value="Genomic_DNA"/>
</dbReference>
<proteinExistence type="predicted"/>
<comment type="caution">
    <text evidence="2">The sequence shown here is derived from an EMBL/GenBank/DDBJ whole genome shotgun (WGS) entry which is preliminary data.</text>
</comment>
<evidence type="ECO:0000313" key="3">
    <source>
        <dbReference type="Proteomes" id="UP000655016"/>
    </source>
</evidence>
<name>A0ABQ1TU27_9FLAO</name>
<reference evidence="3" key="1">
    <citation type="journal article" date="2019" name="Int. J. Syst. Evol. Microbiol.">
        <title>The Global Catalogue of Microorganisms (GCM) 10K type strain sequencing project: providing services to taxonomists for standard genome sequencing and annotation.</title>
        <authorList>
            <consortium name="The Broad Institute Genomics Platform"/>
            <consortium name="The Broad Institute Genome Sequencing Center for Infectious Disease"/>
            <person name="Wu L."/>
            <person name="Ma J."/>
        </authorList>
    </citation>
    <scope>NUCLEOTIDE SEQUENCE [LARGE SCALE GENOMIC DNA]</scope>
    <source>
        <strain evidence="3">CGMCC 1.16060</strain>
    </source>
</reference>
<dbReference type="Proteomes" id="UP000655016">
    <property type="component" value="Unassembled WGS sequence"/>
</dbReference>
<feature type="compositionally biased region" description="Basic and acidic residues" evidence="1">
    <location>
        <begin position="912"/>
        <end position="924"/>
    </location>
</feature>
<evidence type="ECO:0000313" key="2">
    <source>
        <dbReference type="EMBL" id="GGF03391.1"/>
    </source>
</evidence>